<keyword evidence="10" id="KW-1185">Reference proteome</keyword>
<evidence type="ECO:0000256" key="3">
    <source>
        <dbReference type="ARBA" id="ARBA00022553"/>
    </source>
</evidence>
<protein>
    <recommendedName>
        <fullName evidence="2">histidine kinase</fullName>
        <ecNumber evidence="2">2.7.13.3</ecNumber>
    </recommendedName>
</protein>
<comment type="caution">
    <text evidence="9">The sequence shown here is derived from an EMBL/GenBank/DDBJ whole genome shotgun (WGS) entry which is preliminary data.</text>
</comment>
<feature type="transmembrane region" description="Helical" evidence="7">
    <location>
        <begin position="20"/>
        <end position="40"/>
    </location>
</feature>
<proteinExistence type="predicted"/>
<feature type="region of interest" description="Disordered" evidence="6">
    <location>
        <begin position="673"/>
        <end position="924"/>
    </location>
</feature>
<dbReference type="CDD" id="cd00075">
    <property type="entry name" value="HATPase"/>
    <property type="match status" value="1"/>
</dbReference>
<feature type="compositionally biased region" description="Basic and acidic residues" evidence="6">
    <location>
        <begin position="840"/>
        <end position="851"/>
    </location>
</feature>
<keyword evidence="7" id="KW-1133">Transmembrane helix</keyword>
<comment type="catalytic activity">
    <reaction evidence="1">
        <text>ATP + protein L-histidine = ADP + protein N-phospho-L-histidine.</text>
        <dbReference type="EC" id="2.7.13.3"/>
    </reaction>
</comment>
<organism evidence="9 10">
    <name type="scientific">Nocardiopsis mwathae</name>
    <dbReference type="NCBI Taxonomy" id="1472723"/>
    <lineage>
        <taxon>Bacteria</taxon>
        <taxon>Bacillati</taxon>
        <taxon>Actinomycetota</taxon>
        <taxon>Actinomycetes</taxon>
        <taxon>Streptosporangiales</taxon>
        <taxon>Nocardiopsidaceae</taxon>
        <taxon>Nocardiopsis</taxon>
    </lineage>
</organism>
<evidence type="ECO:0000256" key="7">
    <source>
        <dbReference type="SAM" id="Phobius"/>
    </source>
</evidence>
<dbReference type="Pfam" id="PF02518">
    <property type="entry name" value="HATPase_c"/>
    <property type="match status" value="1"/>
</dbReference>
<reference evidence="9 10" key="1">
    <citation type="submission" date="2020-08" db="EMBL/GenBank/DDBJ databases">
        <title>Sequencing the genomes of 1000 actinobacteria strains.</title>
        <authorList>
            <person name="Klenk H.-P."/>
        </authorList>
    </citation>
    <scope>NUCLEOTIDE SEQUENCE [LARGE SCALE GENOMIC DNA]</scope>
    <source>
        <strain evidence="9 10">DSM 46659</strain>
    </source>
</reference>
<dbReference type="RefSeq" id="WP_184072702.1">
    <property type="nucleotide sequence ID" value="NZ_JACHDS010000001.1"/>
</dbReference>
<dbReference type="PANTHER" id="PTHR45436:SF5">
    <property type="entry name" value="SENSOR HISTIDINE KINASE TRCS"/>
    <property type="match status" value="1"/>
</dbReference>
<dbReference type="EMBL" id="JACHDS010000001">
    <property type="protein sequence ID" value="MBB6170210.1"/>
    <property type="molecule type" value="Genomic_DNA"/>
</dbReference>
<dbReference type="SMART" id="SM00387">
    <property type="entry name" value="HATPase_c"/>
    <property type="match status" value="1"/>
</dbReference>
<dbReference type="EC" id="2.7.13.3" evidence="2"/>
<accession>A0A7X0D3M4</accession>
<sequence length="924" mass="101088">MQAAKEQRVHGIGTRLRRIVLAPTAALIALWLVVTGYLGYGAVLQYALVQGNKELLTPSAVALTAVMDERTATISFLENPDGHRNELRQARETSDEQMSGFLDKFKDVLPYSPESVQKRLHDLDEQFAQIDDFRGHVDDDVRNGEGSRAAVLEYYNTLTEAGADLYEEVGRNGHAAETVGPGLTAVYTFRVVDTLGQADAQIARAFATGELSREDQVEFTRFVGSYRGMVESLHEYYGPETTESLQELRRSEEWEQLRRFEDKISERPIADTTDPVTGAASPDLSMPVTAEEWHAAYDPVKAALTDIGADQALYSSELQAGVAVRSITYAVAGSISIAVLSILAFGYARRAAESLIQRLNRLRDDTRDLSEVKLPGIMRRLTRHEPVDLDSELPDLVSRQENDEIGQVARSFDTAQRTAVQAAVRQAELRQGVNRVFLNIAHRSQTLVHRQLRLLDKMEHEQEDPEHLTELFKLDHLATRARRNAENLLILGGETPGRTWHRPMPLIDVLRGAISESGDYTRVDRQHIARVQLKGPAVADVIHLVAELVDNATTFSPPHTQVRLSSDQVPNGVVIEIEDRGLGMREDEFEAANELLANPPEFDVMRLNEKMRLGLFVVSRLAHRHDIKVQLRSSPYGGVQAIVLLPTAVIAGDPLALPQGVESTGEQRILPAATETAEQDPPPAELPSPSAEGEGSSAPDASGGLRRCTDGRDGSGTAGDDDIESDPTARAARNGSGAAAKPEKDPALAPGTLTGDVLAGAPPATGTADTGERPALPRREPRPGVWKGADELRRHSQDRPAPPQLPRRRDTASRPAQDASPVFPVPPADAPPPTDPPTAAKEEPTTTEDGRPALPRRTPQVNLAPQLSEAPEATPAPARPRTTEQDEDRSARLRRNMAAFQKGTEQGRLEAKQRQHDSESEKDT</sequence>
<dbReference type="Gene3D" id="6.10.340.10">
    <property type="match status" value="1"/>
</dbReference>
<evidence type="ECO:0000313" key="10">
    <source>
        <dbReference type="Proteomes" id="UP000546642"/>
    </source>
</evidence>
<feature type="compositionally biased region" description="Pro residues" evidence="6">
    <location>
        <begin position="823"/>
        <end position="836"/>
    </location>
</feature>
<dbReference type="Pfam" id="PF08376">
    <property type="entry name" value="NIT"/>
    <property type="match status" value="1"/>
</dbReference>
<gene>
    <name evidence="9" type="ORF">HNR23_000270</name>
</gene>
<dbReference type="GO" id="GO:0000160">
    <property type="term" value="P:phosphorelay signal transduction system"/>
    <property type="evidence" value="ECO:0007669"/>
    <property type="project" value="TreeGrafter"/>
</dbReference>
<dbReference type="InterPro" id="IPR013587">
    <property type="entry name" value="Nitrate/nitrite_sensing"/>
</dbReference>
<keyword evidence="5 9" id="KW-0418">Kinase</keyword>
<feature type="compositionally biased region" description="Low complexity" evidence="6">
    <location>
        <begin position="729"/>
        <end position="740"/>
    </location>
</feature>
<dbReference type="PANTHER" id="PTHR45436">
    <property type="entry name" value="SENSOR HISTIDINE KINASE YKOH"/>
    <property type="match status" value="1"/>
</dbReference>
<dbReference type="GO" id="GO:0004673">
    <property type="term" value="F:protein histidine kinase activity"/>
    <property type="evidence" value="ECO:0007669"/>
    <property type="project" value="UniProtKB-EC"/>
</dbReference>
<evidence type="ECO:0000313" key="9">
    <source>
        <dbReference type="EMBL" id="MBB6170210.1"/>
    </source>
</evidence>
<dbReference type="Proteomes" id="UP000546642">
    <property type="component" value="Unassembled WGS sequence"/>
</dbReference>
<evidence type="ECO:0000256" key="2">
    <source>
        <dbReference type="ARBA" id="ARBA00012438"/>
    </source>
</evidence>
<dbReference type="SUPFAM" id="SSF55874">
    <property type="entry name" value="ATPase domain of HSP90 chaperone/DNA topoisomerase II/histidine kinase"/>
    <property type="match status" value="1"/>
</dbReference>
<dbReference type="AlphaFoldDB" id="A0A7X0D3M4"/>
<evidence type="ECO:0000256" key="4">
    <source>
        <dbReference type="ARBA" id="ARBA00022679"/>
    </source>
</evidence>
<dbReference type="InterPro" id="IPR050428">
    <property type="entry name" value="TCS_sensor_his_kinase"/>
</dbReference>
<keyword evidence="7" id="KW-0472">Membrane</keyword>
<keyword evidence="3" id="KW-0597">Phosphoprotein</keyword>
<keyword evidence="7" id="KW-0812">Transmembrane</keyword>
<name>A0A7X0D3M4_9ACTN</name>
<feature type="domain" description="Histidine kinase/HSP90-like ATPase" evidence="8">
    <location>
        <begin position="537"/>
        <end position="649"/>
    </location>
</feature>
<feature type="compositionally biased region" description="Basic and acidic residues" evidence="6">
    <location>
        <begin position="770"/>
        <end position="798"/>
    </location>
</feature>
<feature type="compositionally biased region" description="Low complexity" evidence="6">
    <location>
        <begin position="759"/>
        <end position="768"/>
    </location>
</feature>
<keyword evidence="4" id="KW-0808">Transferase</keyword>
<dbReference type="InterPro" id="IPR003594">
    <property type="entry name" value="HATPase_dom"/>
</dbReference>
<evidence type="ECO:0000259" key="8">
    <source>
        <dbReference type="SMART" id="SM00387"/>
    </source>
</evidence>
<feature type="compositionally biased region" description="Low complexity" evidence="6">
    <location>
        <begin position="869"/>
        <end position="880"/>
    </location>
</feature>
<feature type="compositionally biased region" description="Basic and acidic residues" evidence="6">
    <location>
        <begin position="905"/>
        <end position="924"/>
    </location>
</feature>
<dbReference type="InterPro" id="IPR036890">
    <property type="entry name" value="HATPase_C_sf"/>
</dbReference>
<dbReference type="GO" id="GO:0005886">
    <property type="term" value="C:plasma membrane"/>
    <property type="evidence" value="ECO:0007669"/>
    <property type="project" value="TreeGrafter"/>
</dbReference>
<evidence type="ECO:0000256" key="1">
    <source>
        <dbReference type="ARBA" id="ARBA00000085"/>
    </source>
</evidence>
<feature type="compositionally biased region" description="Basic and acidic residues" evidence="6">
    <location>
        <begin position="881"/>
        <end position="891"/>
    </location>
</feature>
<dbReference type="Gene3D" id="3.30.565.10">
    <property type="entry name" value="Histidine kinase-like ATPase, C-terminal domain"/>
    <property type="match status" value="1"/>
</dbReference>
<evidence type="ECO:0000256" key="6">
    <source>
        <dbReference type="SAM" id="MobiDB-lite"/>
    </source>
</evidence>
<evidence type="ECO:0000256" key="5">
    <source>
        <dbReference type="ARBA" id="ARBA00022777"/>
    </source>
</evidence>